<dbReference type="PANTHER" id="PTHR21310:SF37">
    <property type="entry name" value="AMINOGLYCOSIDE PHOSPHOTRANSFERASE DOMAIN-CONTAINING PROTEIN"/>
    <property type="match status" value="1"/>
</dbReference>
<dbReference type="Proteomes" id="UP000315522">
    <property type="component" value="Unassembled WGS sequence"/>
</dbReference>
<comment type="caution">
    <text evidence="1">The sequence shown here is derived from an EMBL/GenBank/DDBJ whole genome shotgun (WGS) entry which is preliminary data.</text>
</comment>
<gene>
    <name evidence="1" type="ORF">LAWI1_G004340</name>
</gene>
<reference evidence="1 2" key="1">
    <citation type="submission" date="2018-05" db="EMBL/GenBank/DDBJ databases">
        <title>Genome sequencing and assembly of the regulated plant pathogen Lachnellula willkommii and related sister species for the development of diagnostic species identification markers.</title>
        <authorList>
            <person name="Giroux E."/>
            <person name="Bilodeau G."/>
        </authorList>
    </citation>
    <scope>NUCLEOTIDE SEQUENCE [LARGE SCALE GENOMIC DNA]</scope>
    <source>
        <strain evidence="1 2">CBS 172.35</strain>
    </source>
</reference>
<dbReference type="EMBL" id="QGML01000642">
    <property type="protein sequence ID" value="TVY91114.1"/>
    <property type="molecule type" value="Genomic_DNA"/>
</dbReference>
<dbReference type="InterPro" id="IPR051678">
    <property type="entry name" value="AGP_Transferase"/>
</dbReference>
<keyword evidence="2" id="KW-1185">Reference proteome</keyword>
<name>A0A559MDR8_9HELO</name>
<accession>A0A559MDR8</accession>
<evidence type="ECO:0000313" key="1">
    <source>
        <dbReference type="EMBL" id="TVY91114.1"/>
    </source>
</evidence>
<proteinExistence type="predicted"/>
<evidence type="ECO:0000313" key="2">
    <source>
        <dbReference type="Proteomes" id="UP000315522"/>
    </source>
</evidence>
<dbReference type="AlphaFoldDB" id="A0A559MDR8"/>
<organism evidence="1 2">
    <name type="scientific">Lachnellula willkommii</name>
    <dbReference type="NCBI Taxonomy" id="215461"/>
    <lineage>
        <taxon>Eukaryota</taxon>
        <taxon>Fungi</taxon>
        <taxon>Dikarya</taxon>
        <taxon>Ascomycota</taxon>
        <taxon>Pezizomycotina</taxon>
        <taxon>Leotiomycetes</taxon>
        <taxon>Helotiales</taxon>
        <taxon>Lachnaceae</taxon>
        <taxon>Lachnellula</taxon>
    </lineage>
</organism>
<protein>
    <submittedName>
        <fullName evidence="1">Uncharacterized protein</fullName>
    </submittedName>
</protein>
<dbReference type="PANTHER" id="PTHR21310">
    <property type="entry name" value="AMINOGLYCOSIDE PHOSPHOTRANSFERASE-RELATED-RELATED"/>
    <property type="match status" value="1"/>
</dbReference>
<sequence length="316" mass="36792">MPTAIKLDHRKPITYSSAMKKDSNIISRAAYFQAATEQIIQALVRHHLRLSTRDTCIVNAKAQWIRGSFNVCIPIEVQTTRYHKKLIFRCPMPYKLAEVKYPRTVDEKLCSEVGTYAWIQDQCPDIRIPHLYGFGFSDHRHKPFYIRVWRIFQRRLRNLLRCHPLLPYTTHPTTQRLSAAYMILEHISLDTGEMLSNTWKENRNDPIRRQNLFRGIARLMLSLANIPQPRIGSFKFHADGTITLTNRPLPCSVIILENDEPFVADMLTLHENRFLSNPNAIYDASDCRGQIAAGVLLRMLSHHYVLQKHRNGPFYL</sequence>